<evidence type="ECO:0000313" key="1">
    <source>
        <dbReference type="EMBL" id="OIW26419.1"/>
    </source>
</evidence>
<keyword evidence="2" id="KW-1185">Reference proteome</keyword>
<sequence>MRKPREATGFRTDNILRSIAHCGKAIAACRSRWSVPISLRCLSFSFTSPCATVAGVALSRDKRFMRTYAAIGQAQNAASPVSRTSPSISYLISSVIESPPEQVLLIDVSVLETVVAFL</sequence>
<name>A0A1J7IGK6_9PEZI</name>
<dbReference type="InParanoid" id="A0A1J7IGK6"/>
<dbReference type="AlphaFoldDB" id="A0A1J7IGK6"/>
<dbReference type="Proteomes" id="UP000182658">
    <property type="component" value="Unassembled WGS sequence"/>
</dbReference>
<organism evidence="1 2">
    <name type="scientific">Coniochaeta ligniaria NRRL 30616</name>
    <dbReference type="NCBI Taxonomy" id="1408157"/>
    <lineage>
        <taxon>Eukaryota</taxon>
        <taxon>Fungi</taxon>
        <taxon>Dikarya</taxon>
        <taxon>Ascomycota</taxon>
        <taxon>Pezizomycotina</taxon>
        <taxon>Sordariomycetes</taxon>
        <taxon>Sordariomycetidae</taxon>
        <taxon>Coniochaetales</taxon>
        <taxon>Coniochaetaceae</taxon>
        <taxon>Coniochaeta</taxon>
    </lineage>
</organism>
<accession>A0A1J7IGK6</accession>
<protein>
    <submittedName>
        <fullName evidence="1">Uncharacterized protein</fullName>
    </submittedName>
</protein>
<gene>
    <name evidence="1" type="ORF">CONLIGDRAFT_472467</name>
</gene>
<reference evidence="1 2" key="1">
    <citation type="submission" date="2016-10" db="EMBL/GenBank/DDBJ databases">
        <title>Draft genome sequence of Coniochaeta ligniaria NRRL30616, a lignocellulolytic fungus for bioabatement of inhibitors in plant biomass hydrolysates.</title>
        <authorList>
            <consortium name="DOE Joint Genome Institute"/>
            <person name="Jimenez D.J."/>
            <person name="Hector R.E."/>
            <person name="Riley R."/>
            <person name="Sun H."/>
            <person name="Grigoriev I.V."/>
            <person name="Van Elsas J.D."/>
            <person name="Nichols N.N."/>
        </authorList>
    </citation>
    <scope>NUCLEOTIDE SEQUENCE [LARGE SCALE GENOMIC DNA]</scope>
    <source>
        <strain evidence="1 2">NRRL 30616</strain>
    </source>
</reference>
<evidence type="ECO:0000313" key="2">
    <source>
        <dbReference type="Proteomes" id="UP000182658"/>
    </source>
</evidence>
<dbReference type="EMBL" id="KV875100">
    <property type="protein sequence ID" value="OIW26419.1"/>
    <property type="molecule type" value="Genomic_DNA"/>
</dbReference>
<proteinExistence type="predicted"/>